<dbReference type="SUPFAM" id="SSF50978">
    <property type="entry name" value="WD40 repeat-like"/>
    <property type="match status" value="1"/>
</dbReference>
<name>A0A2Y9JA00_ENHLU</name>
<gene>
    <name evidence="6" type="primary">LOC111146538</name>
</gene>
<dbReference type="SUPFAM" id="SSF48371">
    <property type="entry name" value="ARM repeat"/>
    <property type="match status" value="1"/>
</dbReference>
<protein>
    <submittedName>
        <fullName evidence="6">WD repeat-containing protein 97</fullName>
    </submittedName>
</protein>
<dbReference type="PROSITE" id="PS50082">
    <property type="entry name" value="WD_REPEATS_2"/>
    <property type="match status" value="2"/>
</dbReference>
<feature type="region of interest" description="Disordered" evidence="4">
    <location>
        <begin position="1128"/>
        <end position="1164"/>
    </location>
</feature>
<dbReference type="PROSITE" id="PS00678">
    <property type="entry name" value="WD_REPEATS_1"/>
    <property type="match status" value="1"/>
</dbReference>
<accession>A0A2Y9JA00</accession>
<dbReference type="InterPro" id="IPR036322">
    <property type="entry name" value="WD40_repeat_dom_sf"/>
</dbReference>
<dbReference type="CTD" id="340390"/>
<dbReference type="Proteomes" id="UP000248482">
    <property type="component" value="Unplaced"/>
</dbReference>
<evidence type="ECO:0000256" key="2">
    <source>
        <dbReference type="ARBA" id="ARBA00022737"/>
    </source>
</evidence>
<dbReference type="InterPro" id="IPR020472">
    <property type="entry name" value="WD40_PAC1"/>
</dbReference>
<dbReference type="Gene3D" id="2.130.10.10">
    <property type="entry name" value="YVTN repeat-like/Quinoprotein amine dehydrogenase"/>
    <property type="match status" value="2"/>
</dbReference>
<dbReference type="SMART" id="SM00320">
    <property type="entry name" value="WD40"/>
    <property type="match status" value="4"/>
</dbReference>
<sequence>METEVSEAGNAYSAEGDSLLLDPDLYDADAYDIPDPGLLKEKNELFTEPIPRRFTGSSWWQNQTPRARARQLWLLLRGGLHDFVEKEKRSELCVARLTHGLEPLRHLKVAAGLCSVAQDPVGRRFVVLDGVGNLHVHREDGWADKKLRAPAMLTGLVAMQGPLDTISRFVGWGPEGLAILRPDLSLLWLSEPGVGRVPGHEPICCLPVPSLRLLLVAEAGGSLVLWEFRSGGRRLVPRGSPLQLPPSPAGTLTRLVLGPPHSHQTPCCFAAYGSAVLTFDLHTWALADVRRDLHKTTIWDVAYCLEVGALVTASRDSTVKVWEADWQIRMVFMGHTGPVTALAVLPNTSRVLSASRDGTLRTWDLQTAAQVGEVALSCRGRGAACGLVTRLLAPAGPGWPVLSLSTSGVGLWRLRELYSPLAQLSAPVLHLQLVPALPASAHPLLPARLVCACADGSVYLVAAATGRTVSALLLEPDDRAASVLYCLPREALWLLTRAGHLVCADAARCPMRVLRRVCPPAAPARRPCCLHLYSHLTDPGGARASWQAVCRRAGEPGRRDAPRAWKDKNRYLPVLGHTDGALSVLEWRRSKTVFQTEAHSPGPVTAIASTWNSVVSSGGDLTVKMWRVYPYAEESLSLLRTFSCCHPAVGLCALGRRITVAFENPDSATYGLVQFGLGDSPRSDHRPQDDPTDHITGLCCCPSLRLYACSSLDCSVRIWTAENRLLRLLQLNGPPQGLTFSSDSGDLVLALGSWLCLVSHRLYLPTSYLVKSLCQKVPDVVPDPPLPLTSQESLTPAQLQRLANLQGTPSLSPDSASIHRQTATPPRPVLEEDLEALAARDRGLQQLRLELVVPTAPPPPSWQQRQEAFDNYLHLIYGRGLLDVPPGREFQQWSTTTLTVERETWDVCTVRRVASGLWQPRVCTEGPTAPAALARQEPGAMGRRFAHPPRVPLPIPATRRGVHSRASQLLARSSLSSNLGLSLDLQLQWERLRGKKPVVPDSLSLHLQHRVPLLKKRRPHEPLSNLRGCFPATIRPYKDLRRPIGFPGSVPNSVVLRQLWLRREVSSPGAFAQLTGHRRPKPGRHHDDLWQLRRIRRPGAKGQQDLAQWLGEEEQEGRSVDWFSDSLSPHGELSESEKTEAQSSEYFSPKRTHSRTAAGSETGLRQPLHSYGHALWEERSGYLPRLLHFFVGQNWFKELFPVFTLEAYPEVGTAEGLASMFMDALCEASWTDRVHVLRALLRLLPDLSRDLRNRLQGLLVGLLNLDEPPSLQDQTQKEFVMLALQLLLACSLESREVVLELLSFFLYSPASCRPELRKLLDGLGLQDPPGFLFKEMMTWVQGPDADSKAALRKRCCHKLEEMIQRLQMQHLQPSVANLSEMLLKVSQTAVFLPPPKEALARISVLAGSAPVSGTAPVRSWVSSLVVSPRELNSAVLQSRAKLMPSPRCLGRTKRGLSEALSHFWPPKICACSSAPDVLPEELPPLEQTDWSRSQMLDLETIDALNFFCKQLQARAQLQGLPQEQLERPRPSPCPPEYNTVLPQPRERWHYPILRLQEAKVQKPPMKLRSWKRSRLWVSRTVSGSIRMLKLPLPRAEVRPFPPDWPRPTRPLPPLLLQPTLQRYFLPEDTDPDSYS</sequence>
<dbReference type="InterPro" id="IPR015943">
    <property type="entry name" value="WD40/YVTN_repeat-like_dom_sf"/>
</dbReference>
<evidence type="ECO:0000313" key="5">
    <source>
        <dbReference type="Proteomes" id="UP000248482"/>
    </source>
</evidence>
<dbReference type="Pfam" id="PF00400">
    <property type="entry name" value="WD40"/>
    <property type="match status" value="3"/>
</dbReference>
<dbReference type="InterPro" id="IPR011041">
    <property type="entry name" value="Quinoprot_gluc/sorb_DH_b-prop"/>
</dbReference>
<keyword evidence="1 3" id="KW-0853">WD repeat</keyword>
<dbReference type="PROSITE" id="PS50294">
    <property type="entry name" value="WD_REPEATS_REGION"/>
    <property type="match status" value="1"/>
</dbReference>
<reference evidence="6" key="1">
    <citation type="submission" date="2025-08" db="UniProtKB">
        <authorList>
            <consortium name="RefSeq"/>
        </authorList>
    </citation>
    <scope>IDENTIFICATION</scope>
    <source>
        <tissue evidence="6">Blood</tissue>
    </source>
</reference>
<proteinExistence type="predicted"/>
<dbReference type="InterPro" id="IPR001680">
    <property type="entry name" value="WD40_rpt"/>
</dbReference>
<evidence type="ECO:0000256" key="4">
    <source>
        <dbReference type="SAM" id="MobiDB-lite"/>
    </source>
</evidence>
<dbReference type="PANTHER" id="PTHR45532:SF1">
    <property type="entry name" value="WD REPEAT-CONTAINING PROTEIN 97"/>
    <property type="match status" value="1"/>
</dbReference>
<evidence type="ECO:0000256" key="3">
    <source>
        <dbReference type="PROSITE-ProRule" id="PRU00221"/>
    </source>
</evidence>
<dbReference type="KEGG" id="elk:111146538"/>
<organism evidence="5 6">
    <name type="scientific">Enhydra lutris kenyoni</name>
    <name type="common">northern sea otter</name>
    <dbReference type="NCBI Taxonomy" id="391180"/>
    <lineage>
        <taxon>Eukaryota</taxon>
        <taxon>Metazoa</taxon>
        <taxon>Chordata</taxon>
        <taxon>Craniata</taxon>
        <taxon>Vertebrata</taxon>
        <taxon>Euteleostomi</taxon>
        <taxon>Mammalia</taxon>
        <taxon>Eutheria</taxon>
        <taxon>Laurasiatheria</taxon>
        <taxon>Carnivora</taxon>
        <taxon>Caniformia</taxon>
        <taxon>Musteloidea</taxon>
        <taxon>Mustelidae</taxon>
        <taxon>Lutrinae</taxon>
        <taxon>Enhydra</taxon>
    </lineage>
</organism>
<dbReference type="PRINTS" id="PR00320">
    <property type="entry name" value="GPROTEINBRPT"/>
</dbReference>
<dbReference type="InterPro" id="IPR016024">
    <property type="entry name" value="ARM-type_fold"/>
</dbReference>
<keyword evidence="5" id="KW-1185">Reference proteome</keyword>
<dbReference type="OrthoDB" id="6262491at2759"/>
<evidence type="ECO:0000313" key="6">
    <source>
        <dbReference type="RefSeq" id="XP_022357823.1"/>
    </source>
</evidence>
<feature type="repeat" description="WD" evidence="3">
    <location>
        <begin position="291"/>
        <end position="323"/>
    </location>
</feature>
<dbReference type="PANTHER" id="PTHR45532">
    <property type="entry name" value="WD REPEAT-CONTAINING PROTEIN 97"/>
    <property type="match status" value="1"/>
</dbReference>
<dbReference type="RefSeq" id="XP_022357823.1">
    <property type="nucleotide sequence ID" value="XM_022502115.1"/>
</dbReference>
<dbReference type="SUPFAM" id="SSF50952">
    <property type="entry name" value="Soluble quinoprotein glucose dehydrogenase"/>
    <property type="match status" value="1"/>
</dbReference>
<feature type="repeat" description="WD" evidence="3">
    <location>
        <begin position="332"/>
        <end position="373"/>
    </location>
</feature>
<dbReference type="GeneID" id="111146538"/>
<dbReference type="STRING" id="391180.A0A2Y9JA00"/>
<evidence type="ECO:0000256" key="1">
    <source>
        <dbReference type="ARBA" id="ARBA00022574"/>
    </source>
</evidence>
<dbReference type="InterPro" id="IPR019775">
    <property type="entry name" value="WD40_repeat_CS"/>
</dbReference>
<keyword evidence="2" id="KW-0677">Repeat</keyword>